<dbReference type="SUPFAM" id="SSF51445">
    <property type="entry name" value="(Trans)glycosidases"/>
    <property type="match status" value="1"/>
</dbReference>
<dbReference type="AlphaFoldDB" id="A0A4V3WGL4"/>
<dbReference type="GO" id="GO:0004557">
    <property type="term" value="F:alpha-galactosidase activity"/>
    <property type="evidence" value="ECO:0007669"/>
    <property type="project" value="InterPro"/>
</dbReference>
<name>A0A4V3WGL4_9BACL</name>
<dbReference type="InterPro" id="IPR017853">
    <property type="entry name" value="GH"/>
</dbReference>
<dbReference type="Proteomes" id="UP000310636">
    <property type="component" value="Unassembled WGS sequence"/>
</dbReference>
<dbReference type="EMBL" id="SSOB01000001">
    <property type="protein sequence ID" value="THF84646.1"/>
    <property type="molecule type" value="Genomic_DNA"/>
</dbReference>
<dbReference type="PRINTS" id="PR00743">
    <property type="entry name" value="GLHYDRLASE36"/>
</dbReference>
<proteinExistence type="predicted"/>
<dbReference type="GO" id="GO:0016052">
    <property type="term" value="P:carbohydrate catabolic process"/>
    <property type="evidence" value="ECO:0007669"/>
    <property type="project" value="InterPro"/>
</dbReference>
<accession>A0A4V3WGL4</accession>
<protein>
    <submittedName>
        <fullName evidence="1">Alpha-galactosidase</fullName>
    </submittedName>
</protein>
<keyword evidence="2" id="KW-1185">Reference proteome</keyword>
<evidence type="ECO:0000313" key="2">
    <source>
        <dbReference type="Proteomes" id="UP000310636"/>
    </source>
</evidence>
<dbReference type="Pfam" id="PF02065">
    <property type="entry name" value="Melibiase"/>
    <property type="match status" value="1"/>
</dbReference>
<organism evidence="1 2">
    <name type="scientific">Cohnella fermenti</name>
    <dbReference type="NCBI Taxonomy" id="2565925"/>
    <lineage>
        <taxon>Bacteria</taxon>
        <taxon>Bacillati</taxon>
        <taxon>Bacillota</taxon>
        <taxon>Bacilli</taxon>
        <taxon>Bacillales</taxon>
        <taxon>Paenibacillaceae</taxon>
        <taxon>Cohnella</taxon>
    </lineage>
</organism>
<evidence type="ECO:0000313" key="1">
    <source>
        <dbReference type="EMBL" id="THF84646.1"/>
    </source>
</evidence>
<dbReference type="OrthoDB" id="9758822at2"/>
<gene>
    <name evidence="1" type="ORF">E6C55_01325</name>
</gene>
<reference evidence="1 2" key="1">
    <citation type="submission" date="2019-04" db="EMBL/GenBank/DDBJ databases">
        <title>Cohnella sp. nov. isolated from preserved vegetables.</title>
        <authorList>
            <person name="Lin S.-Y."/>
            <person name="Hung M.-H."/>
            <person name="Young C.-C."/>
        </authorList>
    </citation>
    <scope>NUCLEOTIDE SEQUENCE [LARGE SCALE GENOMIC DNA]</scope>
    <source>
        <strain evidence="1 2">CC-MHH1044</strain>
    </source>
</reference>
<sequence>MSISTQWLEQRLSKGEEAPFSFQYGSAASAEWLSGADRRHEVSEPDEHRRIHKLVYSKELLSVECVAVEYVDYPIVEWTVYLQNIGTQPSPILENLQALDAVFAGEAEREITLMSQRGSEHSVRDFEFYEERLEHGAGRVIASVGGRPSNGHLPYLRLNASNIGISLAIGWPGQWAASFSRCEGEVRVRAGQERVRLRLLPGERIRTPLIAIQFWQGDSVEAQNVYRRWMNEHNAPRPHGRQLSPFVAACSSHQFSEMEKADEDNQKLFINRYLEEGVPLDYWWMDAGWYPNRGSWVNTGTWEVDRMRFPRGLKAVTESGHKRGVGSIVWFEPERVTTGSSLTEAHPDWLLSPPETIPQGHNAFPNWRLLDLGNEEARRWWTDWVVRFIEEEGIDIYRQDFNIDPLSYWRENDEEDRQGMTEIRYVEGLLAFFDELRERRGGILIDTCASGGRRLDLESMRRAVPLTRSDYHFEPVGQQCQTYGLSPWLTFHGGGIMHTEPHRFRSAIAPCNILCFDMRETSIDYETLRRNVQERARLVPYYKESFYPLTPFSVEEDVWMAWQFHREADGSGIALGFRRQRSEEESLSVRLRGIDASAEYELTITDERHRCEKRRLSGRTLSEQGILLQERTKGASLAIHYEIIKGADTGCEE</sequence>
<comment type="caution">
    <text evidence="1">The sequence shown here is derived from an EMBL/GenBank/DDBJ whole genome shotgun (WGS) entry which is preliminary data.</text>
</comment>
<dbReference type="CDD" id="cd14791">
    <property type="entry name" value="GH36"/>
    <property type="match status" value="1"/>
</dbReference>
<dbReference type="InterPro" id="IPR013785">
    <property type="entry name" value="Aldolase_TIM"/>
</dbReference>
<dbReference type="Gene3D" id="2.70.98.60">
    <property type="entry name" value="alpha-galactosidase from lactobacil brevis"/>
    <property type="match status" value="1"/>
</dbReference>
<dbReference type="Gene3D" id="3.20.20.70">
    <property type="entry name" value="Aldolase class I"/>
    <property type="match status" value="1"/>
</dbReference>
<dbReference type="InterPro" id="IPR038417">
    <property type="entry name" value="Alpga-gal_N_sf"/>
</dbReference>
<dbReference type="InterPro" id="IPR002252">
    <property type="entry name" value="Glyco_hydro_36"/>
</dbReference>
<dbReference type="RefSeq" id="WP_136367961.1">
    <property type="nucleotide sequence ID" value="NZ_SSOB01000001.1"/>
</dbReference>